<dbReference type="EMBL" id="JAAOLE020000001">
    <property type="protein sequence ID" value="NVI42311.1"/>
    <property type="molecule type" value="Genomic_DNA"/>
</dbReference>
<reference evidence="3" key="3">
    <citation type="submission" date="2024-03" db="EMBL/GenBank/DDBJ databases">
        <authorList>
            <person name="Bromfield E.S.P."/>
            <person name="Cloutier S."/>
        </authorList>
    </citation>
    <scope>NUCLEOTIDE SEQUENCE</scope>
    <source>
        <strain evidence="3">5S5</strain>
    </source>
</reference>
<sequence>MAKPARAADIAIRVGIFIGQLQVLGVLRRDVSNTGHARILPADPSRAVHVSDIVSDATAAGPPPFETSRKRGSSG</sequence>
<protein>
    <submittedName>
        <fullName evidence="2">Uncharacterized protein</fullName>
    </submittedName>
</protein>
<reference evidence="3" key="2">
    <citation type="journal article" date="2021" name="Int. J. Syst. Evol. Microbiol.">
        <title>Bradyrhizobium septentrionale sp. nov. (sv. septentrionale) and Bradyrhizobium quebecense sp. nov. (sv. septentrionale) associated with legumes native to Canada possess rearranged symbiosis genes and numerous insertion sequences.</title>
        <authorList>
            <person name="Bromfield E.S.P."/>
            <person name="Cloutier S."/>
        </authorList>
    </citation>
    <scope>NUCLEOTIDE SEQUENCE</scope>
    <source>
        <strain evidence="3">5S5</strain>
    </source>
</reference>
<organism evidence="2">
    <name type="scientific">Bradyrhizobium septentrionale</name>
    <dbReference type="NCBI Taxonomy" id="1404411"/>
    <lineage>
        <taxon>Bacteria</taxon>
        <taxon>Pseudomonadati</taxon>
        <taxon>Pseudomonadota</taxon>
        <taxon>Alphaproteobacteria</taxon>
        <taxon>Hyphomicrobiales</taxon>
        <taxon>Nitrobacteraceae</taxon>
        <taxon>Bradyrhizobium</taxon>
    </lineage>
</organism>
<proteinExistence type="predicted"/>
<keyword evidence="4" id="KW-1185">Reference proteome</keyword>
<evidence type="ECO:0000313" key="3">
    <source>
        <dbReference type="EMBL" id="WXC84626.1"/>
    </source>
</evidence>
<reference evidence="2" key="1">
    <citation type="submission" date="2020-06" db="EMBL/GenBank/DDBJ databases">
        <title>Whole Genome Sequence of Bradyrhizobium sp. Strain 1S1.</title>
        <authorList>
            <person name="Bromfield E.S.P."/>
            <person name="Cloutier S."/>
        </authorList>
    </citation>
    <scope>NUCLEOTIDE SEQUENCE [LARGE SCALE GENOMIC DNA]</scope>
    <source>
        <strain evidence="2">1S1</strain>
    </source>
</reference>
<evidence type="ECO:0000313" key="4">
    <source>
        <dbReference type="Proteomes" id="UP001432046"/>
    </source>
</evidence>
<evidence type="ECO:0000313" key="2">
    <source>
        <dbReference type="EMBL" id="NVI42311.1"/>
    </source>
</evidence>
<dbReference type="AlphaFoldDB" id="A0A973ZXE8"/>
<dbReference type="Proteomes" id="UP001432046">
    <property type="component" value="Chromosome"/>
</dbReference>
<accession>A0A973ZXE8</accession>
<evidence type="ECO:0000256" key="1">
    <source>
        <dbReference type="SAM" id="MobiDB-lite"/>
    </source>
</evidence>
<dbReference type="RefSeq" id="WP_166202893.1">
    <property type="nucleotide sequence ID" value="NZ_CP088285.1"/>
</dbReference>
<feature type="region of interest" description="Disordered" evidence="1">
    <location>
        <begin position="56"/>
        <end position="75"/>
    </location>
</feature>
<gene>
    <name evidence="2" type="ORF">HAP48_004195</name>
    <name evidence="3" type="ORF">WDK88_39490</name>
</gene>
<dbReference type="EMBL" id="CP147711">
    <property type="protein sequence ID" value="WXC84626.1"/>
    <property type="molecule type" value="Genomic_DNA"/>
</dbReference>
<name>A0A973ZXE8_9BRAD</name>